<dbReference type="PROSITE" id="PS51257">
    <property type="entry name" value="PROKAR_LIPOPROTEIN"/>
    <property type="match status" value="1"/>
</dbReference>
<keyword evidence="1" id="KW-0732">Signal</keyword>
<proteinExistence type="predicted"/>
<dbReference type="OrthoDB" id="3267550at2"/>
<gene>
    <name evidence="2" type="ORF">ATL40_2206</name>
</gene>
<dbReference type="EMBL" id="PDJD01000001">
    <property type="protein sequence ID" value="PFG20599.1"/>
    <property type="molecule type" value="Genomic_DNA"/>
</dbReference>
<evidence type="ECO:0000256" key="1">
    <source>
        <dbReference type="SAM" id="SignalP"/>
    </source>
</evidence>
<evidence type="ECO:0000313" key="3">
    <source>
        <dbReference type="Proteomes" id="UP000224915"/>
    </source>
</evidence>
<name>A0A2A9D421_9MICO</name>
<feature type="signal peptide" evidence="1">
    <location>
        <begin position="1"/>
        <end position="26"/>
    </location>
</feature>
<accession>A0A2A9D421</accession>
<protein>
    <recommendedName>
        <fullName evidence="4">Copper(I)-binding protein</fullName>
    </recommendedName>
</protein>
<comment type="caution">
    <text evidence="2">The sequence shown here is derived from an EMBL/GenBank/DDBJ whole genome shotgun (WGS) entry which is preliminary data.</text>
</comment>
<dbReference type="AlphaFoldDB" id="A0A2A9D421"/>
<feature type="chain" id="PRO_5039288087" description="Copper(I)-binding protein" evidence="1">
    <location>
        <begin position="27"/>
        <end position="154"/>
    </location>
</feature>
<dbReference type="RefSeq" id="WP_098469545.1">
    <property type="nucleotide sequence ID" value="NZ_PDJD01000001.1"/>
</dbReference>
<keyword evidence="3" id="KW-1185">Reference proteome</keyword>
<sequence length="154" mass="15803">MSRTATTGGLIAVAALALTACSPVTTLEPYAASDGVRVVWDEDDTSIRGENVLLLTAEAGAEARMVGGLTNLTSEATEITAAFSDGTLIDTFPLEAGETLLLDGEATRDVLIEASPVAPGENASVVFTTPTLGAVEVSVPVLDATLAEYEDYVP</sequence>
<dbReference type="Proteomes" id="UP000224915">
    <property type="component" value="Unassembled WGS sequence"/>
</dbReference>
<reference evidence="2 3" key="1">
    <citation type="submission" date="2017-10" db="EMBL/GenBank/DDBJ databases">
        <title>Sequencing the genomes of 1000 actinobacteria strains.</title>
        <authorList>
            <person name="Klenk H.-P."/>
        </authorList>
    </citation>
    <scope>NUCLEOTIDE SEQUENCE [LARGE SCALE GENOMIC DNA]</scope>
    <source>
        <strain evidence="2 3">DSM 21801</strain>
    </source>
</reference>
<organism evidence="2 3">
    <name type="scientific">Serinibacter salmoneus</name>
    <dbReference type="NCBI Taxonomy" id="556530"/>
    <lineage>
        <taxon>Bacteria</taxon>
        <taxon>Bacillati</taxon>
        <taxon>Actinomycetota</taxon>
        <taxon>Actinomycetes</taxon>
        <taxon>Micrococcales</taxon>
        <taxon>Beutenbergiaceae</taxon>
        <taxon>Serinibacter</taxon>
    </lineage>
</organism>
<evidence type="ECO:0008006" key="4">
    <source>
        <dbReference type="Google" id="ProtNLM"/>
    </source>
</evidence>
<evidence type="ECO:0000313" key="2">
    <source>
        <dbReference type="EMBL" id="PFG20599.1"/>
    </source>
</evidence>